<evidence type="ECO:0000256" key="1">
    <source>
        <dbReference type="SAM" id="Coils"/>
    </source>
</evidence>
<organism evidence="3 4">
    <name type="scientific">Pseudocohnilembus persalinus</name>
    <name type="common">Ciliate</name>
    <dbReference type="NCBI Taxonomy" id="266149"/>
    <lineage>
        <taxon>Eukaryota</taxon>
        <taxon>Sar</taxon>
        <taxon>Alveolata</taxon>
        <taxon>Ciliophora</taxon>
        <taxon>Intramacronucleata</taxon>
        <taxon>Oligohymenophorea</taxon>
        <taxon>Scuticociliatia</taxon>
        <taxon>Philasterida</taxon>
        <taxon>Pseudocohnilembidae</taxon>
        <taxon>Pseudocohnilembus</taxon>
    </lineage>
</organism>
<feature type="transmembrane region" description="Helical" evidence="2">
    <location>
        <begin position="208"/>
        <end position="232"/>
    </location>
</feature>
<reference evidence="3 4" key="1">
    <citation type="journal article" date="2015" name="Sci. Rep.">
        <title>Genome of the facultative scuticociliatosis pathogen Pseudocohnilembus persalinus provides insight into its virulence through horizontal gene transfer.</title>
        <authorList>
            <person name="Xiong J."/>
            <person name="Wang G."/>
            <person name="Cheng J."/>
            <person name="Tian M."/>
            <person name="Pan X."/>
            <person name="Warren A."/>
            <person name="Jiang C."/>
            <person name="Yuan D."/>
            <person name="Miao W."/>
        </authorList>
    </citation>
    <scope>NUCLEOTIDE SEQUENCE [LARGE SCALE GENOMIC DNA]</scope>
    <source>
        <strain evidence="3">36N120E</strain>
    </source>
</reference>
<sequence>MNHNILQNKNDLYDNEEFLDEIYKLEEQQQQKLYQKEKLEDKSQNCKSRDQETPDICMNFSYNNNQHPTLLYHNNRKKNPMSNCAFQEYLEIQTVIILILMAIYEISLLLVPEWRVKIEEKKLEQNDNIKKELTQEREENKNLKQLNEEESSLKNNFLKQTSLLGTNLTNKEQDEPEQRKIINQTRIIQEQQKNRKQVLEHKKLKMNIGLWILLKLMISKPVILTILFLTAFSSFKVSCQQLDGEDFDVIKVNKEVQRFNNRMQSSLPHEFRLQ</sequence>
<evidence type="ECO:0000256" key="2">
    <source>
        <dbReference type="SAM" id="Phobius"/>
    </source>
</evidence>
<protein>
    <recommendedName>
        <fullName evidence="5">Transmembrane protein</fullName>
    </recommendedName>
</protein>
<dbReference type="EMBL" id="LDAU01000096">
    <property type="protein sequence ID" value="KRX06435.1"/>
    <property type="molecule type" value="Genomic_DNA"/>
</dbReference>
<feature type="transmembrane region" description="Helical" evidence="2">
    <location>
        <begin position="92"/>
        <end position="111"/>
    </location>
</feature>
<name>A0A0V0QVJ7_PSEPJ</name>
<keyword evidence="4" id="KW-1185">Reference proteome</keyword>
<keyword evidence="2" id="KW-0472">Membrane</keyword>
<evidence type="ECO:0000313" key="4">
    <source>
        <dbReference type="Proteomes" id="UP000054937"/>
    </source>
</evidence>
<dbReference type="AlphaFoldDB" id="A0A0V0QVJ7"/>
<proteinExistence type="predicted"/>
<accession>A0A0V0QVJ7</accession>
<evidence type="ECO:0000313" key="3">
    <source>
        <dbReference type="EMBL" id="KRX06435.1"/>
    </source>
</evidence>
<dbReference type="InParanoid" id="A0A0V0QVJ7"/>
<feature type="coiled-coil region" evidence="1">
    <location>
        <begin position="116"/>
        <end position="156"/>
    </location>
</feature>
<keyword evidence="1" id="KW-0175">Coiled coil</keyword>
<comment type="caution">
    <text evidence="3">The sequence shown here is derived from an EMBL/GenBank/DDBJ whole genome shotgun (WGS) entry which is preliminary data.</text>
</comment>
<evidence type="ECO:0008006" key="5">
    <source>
        <dbReference type="Google" id="ProtNLM"/>
    </source>
</evidence>
<dbReference type="Proteomes" id="UP000054937">
    <property type="component" value="Unassembled WGS sequence"/>
</dbReference>
<gene>
    <name evidence="3" type="ORF">PPERSA_05048</name>
</gene>
<keyword evidence="2" id="KW-1133">Transmembrane helix</keyword>
<keyword evidence="2" id="KW-0812">Transmembrane</keyword>